<comment type="subcellular location">
    <subcellularLocation>
        <location evidence="1">Cytoplasm</location>
    </subcellularLocation>
</comment>
<dbReference type="Proteomes" id="UP001153712">
    <property type="component" value="Chromosome 15"/>
</dbReference>
<dbReference type="GO" id="GO:0090090">
    <property type="term" value="P:negative regulation of canonical Wnt signaling pathway"/>
    <property type="evidence" value="ECO:0007669"/>
    <property type="project" value="InterPro"/>
</dbReference>
<organism evidence="9 10">
    <name type="scientific">Phyllotreta striolata</name>
    <name type="common">Striped flea beetle</name>
    <name type="synonym">Crioceris striolata</name>
    <dbReference type="NCBI Taxonomy" id="444603"/>
    <lineage>
        <taxon>Eukaryota</taxon>
        <taxon>Metazoa</taxon>
        <taxon>Ecdysozoa</taxon>
        <taxon>Arthropoda</taxon>
        <taxon>Hexapoda</taxon>
        <taxon>Insecta</taxon>
        <taxon>Pterygota</taxon>
        <taxon>Neoptera</taxon>
        <taxon>Endopterygota</taxon>
        <taxon>Coleoptera</taxon>
        <taxon>Polyphaga</taxon>
        <taxon>Cucujiformia</taxon>
        <taxon>Chrysomeloidea</taxon>
        <taxon>Chrysomelidae</taxon>
        <taxon>Galerucinae</taxon>
        <taxon>Alticini</taxon>
        <taxon>Phyllotreta</taxon>
    </lineage>
</organism>
<dbReference type="PRINTS" id="PR01301">
    <property type="entry name" value="RGSPROTEIN"/>
</dbReference>
<feature type="domain" description="DIX" evidence="8">
    <location>
        <begin position="972"/>
        <end position="1054"/>
    </location>
</feature>
<keyword evidence="3 4" id="KW-0879">Wnt signaling pathway</keyword>
<feature type="compositionally biased region" description="Low complexity" evidence="6">
    <location>
        <begin position="23"/>
        <end position="34"/>
    </location>
</feature>
<dbReference type="PANTHER" id="PTHR46102">
    <property type="entry name" value="AXIN"/>
    <property type="match status" value="1"/>
</dbReference>
<dbReference type="InterPro" id="IPR029071">
    <property type="entry name" value="Ubiquitin-like_domsf"/>
</dbReference>
<evidence type="ECO:0000256" key="6">
    <source>
        <dbReference type="SAM" id="MobiDB-lite"/>
    </source>
</evidence>
<dbReference type="InterPro" id="IPR024066">
    <property type="entry name" value="RGS_subdom1/3"/>
</dbReference>
<keyword evidence="10" id="KW-1185">Reference proteome</keyword>
<dbReference type="SUPFAM" id="SSF48097">
    <property type="entry name" value="Regulator of G-protein signaling, RGS"/>
    <property type="match status" value="1"/>
</dbReference>
<dbReference type="OrthoDB" id="10007451at2759"/>
<feature type="compositionally biased region" description="Basic and acidic residues" evidence="6">
    <location>
        <begin position="39"/>
        <end position="50"/>
    </location>
</feature>
<feature type="compositionally biased region" description="Polar residues" evidence="6">
    <location>
        <begin position="278"/>
        <end position="291"/>
    </location>
</feature>
<proteinExistence type="predicted"/>
<dbReference type="GO" id="GO:0032436">
    <property type="term" value="P:positive regulation of proteasomal ubiquitin-dependent protein catabolic process"/>
    <property type="evidence" value="ECO:0007669"/>
    <property type="project" value="TreeGrafter"/>
</dbReference>
<feature type="compositionally biased region" description="Low complexity" evidence="6">
    <location>
        <begin position="499"/>
        <end position="508"/>
    </location>
</feature>
<feature type="region of interest" description="Disordered" evidence="6">
    <location>
        <begin position="152"/>
        <end position="178"/>
    </location>
</feature>
<dbReference type="GO" id="GO:0048468">
    <property type="term" value="P:cell development"/>
    <property type="evidence" value="ECO:0007669"/>
    <property type="project" value="TreeGrafter"/>
</dbReference>
<dbReference type="Gene3D" id="2.40.240.130">
    <property type="match status" value="1"/>
</dbReference>
<feature type="compositionally biased region" description="Low complexity" evidence="6">
    <location>
        <begin position="229"/>
        <end position="253"/>
    </location>
</feature>
<name>A0A9N9TN24_PHYSR</name>
<feature type="region of interest" description="Disordered" evidence="6">
    <location>
        <begin position="721"/>
        <end position="747"/>
    </location>
</feature>
<feature type="region of interest" description="Disordered" evidence="6">
    <location>
        <begin position="456"/>
        <end position="475"/>
    </location>
</feature>
<feature type="compositionally biased region" description="Low complexity" evidence="6">
    <location>
        <begin position="958"/>
        <end position="970"/>
    </location>
</feature>
<dbReference type="GO" id="GO:0030877">
    <property type="term" value="C:beta-catenin destruction complex"/>
    <property type="evidence" value="ECO:0007669"/>
    <property type="project" value="TreeGrafter"/>
</dbReference>
<dbReference type="PROSITE" id="PS50132">
    <property type="entry name" value="RGS"/>
    <property type="match status" value="1"/>
</dbReference>
<dbReference type="GO" id="GO:0005737">
    <property type="term" value="C:cytoplasm"/>
    <property type="evidence" value="ECO:0007669"/>
    <property type="project" value="UniProtKB-SubCell"/>
</dbReference>
<dbReference type="GO" id="GO:0060090">
    <property type="term" value="F:molecular adaptor activity"/>
    <property type="evidence" value="ECO:0007669"/>
    <property type="project" value="TreeGrafter"/>
</dbReference>
<gene>
    <name evidence="9" type="ORF">PHYEVI_LOCUS4299</name>
</gene>
<dbReference type="Pfam" id="PF08833">
    <property type="entry name" value="Axin_b-cat_bind"/>
    <property type="match status" value="1"/>
</dbReference>
<dbReference type="InterPro" id="IPR014936">
    <property type="entry name" value="Axin_b-cat-bd"/>
</dbReference>
<feature type="region of interest" description="Disordered" evidence="6">
    <location>
        <begin position="800"/>
        <end position="827"/>
    </location>
</feature>
<dbReference type="Pfam" id="PF00615">
    <property type="entry name" value="RGS"/>
    <property type="match status" value="1"/>
</dbReference>
<dbReference type="GO" id="GO:0005886">
    <property type="term" value="C:plasma membrane"/>
    <property type="evidence" value="ECO:0007669"/>
    <property type="project" value="TreeGrafter"/>
</dbReference>
<dbReference type="InterPro" id="IPR036305">
    <property type="entry name" value="RGS_sf"/>
</dbReference>
<dbReference type="PANTHER" id="PTHR46102:SF2">
    <property type="entry name" value="AXIN"/>
    <property type="match status" value="1"/>
</dbReference>
<keyword evidence="2" id="KW-0963">Cytoplasm</keyword>
<dbReference type="InterPro" id="IPR044926">
    <property type="entry name" value="RGS_subdomain_2"/>
</dbReference>
<feature type="compositionally biased region" description="Low complexity" evidence="6">
    <location>
        <begin position="297"/>
        <end position="311"/>
    </location>
</feature>
<dbReference type="Gene3D" id="1.10.196.10">
    <property type="match status" value="1"/>
</dbReference>
<evidence type="ECO:0000256" key="2">
    <source>
        <dbReference type="ARBA" id="ARBA00022490"/>
    </source>
</evidence>
<dbReference type="GO" id="GO:0005634">
    <property type="term" value="C:nucleus"/>
    <property type="evidence" value="ECO:0007669"/>
    <property type="project" value="TreeGrafter"/>
</dbReference>
<sequence>MSPADRDPDNPARCSGRFQTKPQDFQQHQDIEQQAGHLQKHENLEQRQEHLQQQLDLQRQLQKHEHLEQYQDHQNLQQHGHYHEHPQQRRNLQQLLQHQAQYQQHLQQYQDHQVHQKQHLQRYQDDMRRYQEELQYQEQKQLQLDELLHEAGFDHKAPRPPVPGEEGRQAARDWEEKPRKRCGCAAEDASLPPTYAVNYPGADCTTTSSVPYGAKPTVPSGANYPEASGVGVQAGVGQKFTPESSKSSTNPSSATRTAGAQLGAGPKTFPDLPKHSTGAYSSSGNQFTTGVQIGADSSKPPTTSTTSSDGSSPPPAPACLRWADSLRRLLRDQEGVELFRRYLEGEGRRHADALDFWFACEGLRKQTAPDRIRPLVKVIYKKFFVKSALPIDEELRKEIGSALKSSQSTQCLFEPPVTLFDRAQSAIERLIDRTTYPNFLESDMYLEYLENAQQQSSGSVSADSGAEPAPFDRAPEPLATLHEDAELVTEAQSARRARPGAAKAPSGAETPAPALQGRLTKDLLLMSQRRRAVDLRPKSETFASMMMSQRPLLSIGGSSGNAHASYNSYNPVSRQDSESHSLSGHSDVRTESDNMSMTDGSLDGRSSSRRRDILEARKIRESAMRNREHDLAGARQLFIPRTSRHQQQAMDVERFAAVLIEKLEPIRREREQRELLEMKLKENDSFRSSKSDIQSAIRELQLGDDNDPEDILDEHLSRVLSDRNSRLSPDSSGGSPAGGVNVYSPPRNRHVAAQAHGRIRRKDKDGSIYSIDSGVNVRDFVNAPESMWSQSVEETRFSRGVYGRRSSKKPPQSELADSGVSVASESTSKDNHRVIAWLIDSNKSQSTSHTGHQSHTSHSEMSLKYTRRRKGFGLSRSNSLERASLVPAQPFMADPNMPPLPLPNTAVQLEEARRRLLEEDQRTRLTIKQRSSGRHYPPEAASQSSQSTLRKPGRGQRVQLTHQVQGQGQGQGDLTTVVFNFCEEQFPYRTKIPGTQITLRQFKEYLPKKGNYRYFFKTLCYELDNQVIQEEVTNDCQVLPLWEGKIMAQVKTIE</sequence>
<accession>A0A9N9TN24</accession>
<evidence type="ECO:0000259" key="8">
    <source>
        <dbReference type="PROSITE" id="PS50841"/>
    </source>
</evidence>
<evidence type="ECO:0000256" key="4">
    <source>
        <dbReference type="PROSITE-ProRule" id="PRU00069"/>
    </source>
</evidence>
<dbReference type="GO" id="GO:0016055">
    <property type="term" value="P:Wnt signaling pathway"/>
    <property type="evidence" value="ECO:0007669"/>
    <property type="project" value="UniProtKB-KW"/>
</dbReference>
<evidence type="ECO:0000313" key="10">
    <source>
        <dbReference type="Proteomes" id="UP001153712"/>
    </source>
</evidence>
<dbReference type="Gene3D" id="1.10.167.10">
    <property type="entry name" value="Regulator of G-protein Signalling 4, domain 2"/>
    <property type="match status" value="1"/>
</dbReference>
<dbReference type="InterPro" id="IPR038207">
    <property type="entry name" value="DIX_dom_sf"/>
</dbReference>
<dbReference type="Pfam" id="PF00778">
    <property type="entry name" value="DIX"/>
    <property type="match status" value="1"/>
</dbReference>
<evidence type="ECO:0008006" key="11">
    <source>
        <dbReference type="Google" id="ProtNLM"/>
    </source>
</evidence>
<dbReference type="SUPFAM" id="SSF54236">
    <property type="entry name" value="Ubiquitin-like"/>
    <property type="match status" value="1"/>
</dbReference>
<dbReference type="GO" id="GO:0019901">
    <property type="term" value="F:protein kinase binding"/>
    <property type="evidence" value="ECO:0007669"/>
    <property type="project" value="TreeGrafter"/>
</dbReference>
<dbReference type="AlphaFoldDB" id="A0A9N9TN24"/>
<feature type="region of interest" description="Disordered" evidence="6">
    <location>
        <begin position="566"/>
        <end position="611"/>
    </location>
</feature>
<feature type="region of interest" description="Disordered" evidence="6">
    <location>
        <begin position="840"/>
        <end position="864"/>
    </location>
</feature>
<evidence type="ECO:0000313" key="9">
    <source>
        <dbReference type="EMBL" id="CAG9857901.1"/>
    </source>
</evidence>
<feature type="compositionally biased region" description="Basic and acidic residues" evidence="6">
    <location>
        <begin position="1"/>
        <end position="10"/>
    </location>
</feature>
<feature type="compositionally biased region" description="Low complexity" evidence="6">
    <location>
        <begin position="844"/>
        <end position="856"/>
    </location>
</feature>
<feature type="compositionally biased region" description="Basic and acidic residues" evidence="6">
    <location>
        <begin position="165"/>
        <end position="178"/>
    </location>
</feature>
<dbReference type="InterPro" id="IPR016137">
    <property type="entry name" value="RGS"/>
</dbReference>
<evidence type="ECO:0000256" key="1">
    <source>
        <dbReference type="ARBA" id="ARBA00004496"/>
    </source>
</evidence>
<feature type="region of interest" description="Disordered" evidence="6">
    <location>
        <begin position="212"/>
        <end position="318"/>
    </location>
</feature>
<dbReference type="SMART" id="SM00315">
    <property type="entry name" value="RGS"/>
    <property type="match status" value="1"/>
</dbReference>
<evidence type="ECO:0000256" key="3">
    <source>
        <dbReference type="ARBA" id="ARBA00022687"/>
    </source>
</evidence>
<dbReference type="InterPro" id="IPR043581">
    <property type="entry name" value="Axin-like"/>
</dbReference>
<evidence type="ECO:0000259" key="7">
    <source>
        <dbReference type="PROSITE" id="PS50132"/>
    </source>
</evidence>
<dbReference type="GO" id="GO:0031625">
    <property type="term" value="F:ubiquitin protein ligase binding"/>
    <property type="evidence" value="ECO:0007669"/>
    <property type="project" value="TreeGrafter"/>
</dbReference>
<feature type="compositionally biased region" description="Polar residues" evidence="6">
    <location>
        <begin position="566"/>
        <end position="584"/>
    </location>
</feature>
<dbReference type="EMBL" id="OU900108">
    <property type="protein sequence ID" value="CAG9857901.1"/>
    <property type="molecule type" value="Genomic_DNA"/>
</dbReference>
<keyword evidence="5" id="KW-0175">Coiled coil</keyword>
<reference evidence="9" key="1">
    <citation type="submission" date="2022-01" db="EMBL/GenBank/DDBJ databases">
        <authorList>
            <person name="King R."/>
        </authorList>
    </citation>
    <scope>NUCLEOTIDE SEQUENCE</scope>
</reference>
<dbReference type="GO" id="GO:0008013">
    <property type="term" value="F:beta-catenin binding"/>
    <property type="evidence" value="ECO:0007669"/>
    <property type="project" value="TreeGrafter"/>
</dbReference>
<evidence type="ECO:0000256" key="5">
    <source>
        <dbReference type="SAM" id="Coils"/>
    </source>
</evidence>
<feature type="region of interest" description="Disordered" evidence="6">
    <location>
        <begin position="490"/>
        <end position="519"/>
    </location>
</feature>
<dbReference type="SMART" id="SM00021">
    <property type="entry name" value="DAX"/>
    <property type="match status" value="1"/>
</dbReference>
<feature type="domain" description="RGS" evidence="7">
    <location>
        <begin position="325"/>
        <end position="449"/>
    </location>
</feature>
<dbReference type="PROSITE" id="PS50841">
    <property type="entry name" value="DIX"/>
    <property type="match status" value="1"/>
</dbReference>
<feature type="coiled-coil region" evidence="5">
    <location>
        <begin position="92"/>
        <end position="140"/>
    </location>
</feature>
<feature type="region of interest" description="Disordered" evidence="6">
    <location>
        <begin position="1"/>
        <end position="59"/>
    </location>
</feature>
<protein>
    <recommendedName>
        <fullName evidence="11">Axin-1</fullName>
    </recommendedName>
</protein>
<dbReference type="InterPro" id="IPR001158">
    <property type="entry name" value="DIX"/>
</dbReference>
<feature type="region of interest" description="Disordered" evidence="6">
    <location>
        <begin position="917"/>
        <end position="970"/>
    </location>
</feature>